<evidence type="ECO:0000256" key="2">
    <source>
        <dbReference type="SAM" id="Phobius"/>
    </source>
</evidence>
<dbReference type="EMBL" id="MDYM01000006">
    <property type="protein sequence ID" value="OQD65221.1"/>
    <property type="molecule type" value="Genomic_DNA"/>
</dbReference>
<dbReference type="AlphaFoldDB" id="A0A1V6NKI7"/>
<dbReference type="Pfam" id="PF11951">
    <property type="entry name" value="Fungal_trans_2"/>
    <property type="match status" value="1"/>
</dbReference>
<proteinExistence type="predicted"/>
<comment type="caution">
    <text evidence="4">The sequence shown here is derived from an EMBL/GenBank/DDBJ whole genome shotgun (WGS) entry which is preliminary data.</text>
</comment>
<feature type="region of interest" description="Disordered" evidence="1">
    <location>
        <begin position="338"/>
        <end position="372"/>
    </location>
</feature>
<evidence type="ECO:0000313" key="4">
    <source>
        <dbReference type="EMBL" id="OQD65221.1"/>
    </source>
</evidence>
<organism evidence="4 5">
    <name type="scientific">Penicillium polonicum</name>
    <dbReference type="NCBI Taxonomy" id="60169"/>
    <lineage>
        <taxon>Eukaryota</taxon>
        <taxon>Fungi</taxon>
        <taxon>Dikarya</taxon>
        <taxon>Ascomycota</taxon>
        <taxon>Pezizomycotina</taxon>
        <taxon>Eurotiomycetes</taxon>
        <taxon>Eurotiomycetidae</taxon>
        <taxon>Eurotiales</taxon>
        <taxon>Aspergillaceae</taxon>
        <taxon>Penicillium</taxon>
    </lineage>
</organism>
<keyword evidence="2" id="KW-0812">Transmembrane</keyword>
<dbReference type="Proteomes" id="UP000191408">
    <property type="component" value="Unassembled WGS sequence"/>
</dbReference>
<keyword evidence="2" id="KW-0472">Membrane</keyword>
<dbReference type="InterPro" id="IPR049326">
    <property type="entry name" value="Rhodopsin_dom_fungi"/>
</dbReference>
<sequence length="776" mass="86294">MTDQKNAFQALSSDNRGTIITLTSVSLLIVAIIFVLAKFSSVAYFKQRQTAVNTPIWVALVLAVVQVVILQKAVGHGLGKHQNRLREGDIQAWSKFAFAAHILLIVVLALSKMSTILLVWKLTPSKSLRRSCAVTAGIVVGWSIFAVLSIAFQCELPNPWLDSPERCAGEGALFYPIAVFNILTEIIIVVQPFIMMRNVQMVWHKRVKIVCSFSSRLSIVGLGIAHLALLPSFVHSTDVSWDIVDWEIVGQAMMLTTVIIACIPTLYHIFAGLHSGLTTTQIPEGVGLELPQTKVSGYINQSSSGSSQYHSQLQSRGRSTKNGRSIFDGWGCETGVVTGVSSSQDPNQNYEGRRQSNSSEGAESTRHLTQGIQGKGAVLRTCDERKPACSKCIHHAIDCDFLSTGATPSSSPSSAPSPSKPSKAQFRFKPSKYQSEKCKPKDETGEASSQTVSTEVQSRDSSSSALSQSQDTISFADLRLFHHFVTETYRTLADEATDRNQVWRTHIPQWGFSTPSIFHLMLALAALHLGYLHPEKRDQYVLQADDHFTFGIRSVSAILSSLNSENCQSIYMSTVLICLVYFAHGPKPGEYLVFSETGKAEWLVLMRGVRSILFSSHDKIFTGVLEVQTDPDIQGVSPLLQDELGEHQSHMKEFQHFMGMQAGGSSTPQIYIDALEDLLEMFEEAYRCLSAGKDGVNLMAPLFGWIYRRPEEFICLLEEKEPFALVILAYWCILLKFMRSSWLMIAWDRHVIAGIRQSLATEFHQWIEWPVRVICD</sequence>
<dbReference type="PANTHER" id="PTHR38794:SF3">
    <property type="entry name" value="INTEGRAL MEMBRANE PROTEIN"/>
    <property type="match status" value="1"/>
</dbReference>
<feature type="transmembrane region" description="Helical" evidence="2">
    <location>
        <begin position="510"/>
        <end position="531"/>
    </location>
</feature>
<feature type="compositionally biased region" description="Basic and acidic residues" evidence="1">
    <location>
        <begin position="434"/>
        <end position="444"/>
    </location>
</feature>
<dbReference type="PANTHER" id="PTHR38794">
    <property type="entry name" value="INTEGRAL MEMBRANE PROTEIN"/>
    <property type="match status" value="1"/>
</dbReference>
<feature type="transmembrane region" description="Helical" evidence="2">
    <location>
        <begin position="57"/>
        <end position="78"/>
    </location>
</feature>
<feature type="compositionally biased region" description="Polar residues" evidence="1">
    <location>
        <begin position="339"/>
        <end position="372"/>
    </location>
</feature>
<evidence type="ECO:0000256" key="1">
    <source>
        <dbReference type="SAM" id="MobiDB-lite"/>
    </source>
</evidence>
<feature type="compositionally biased region" description="Low complexity" evidence="1">
    <location>
        <begin position="408"/>
        <end position="424"/>
    </location>
</feature>
<evidence type="ECO:0000313" key="5">
    <source>
        <dbReference type="Proteomes" id="UP000191408"/>
    </source>
</evidence>
<feature type="transmembrane region" description="Helical" evidence="2">
    <location>
        <begin position="132"/>
        <end position="152"/>
    </location>
</feature>
<keyword evidence="5" id="KW-1185">Reference proteome</keyword>
<feature type="compositionally biased region" description="Polar residues" evidence="1">
    <location>
        <begin position="446"/>
        <end position="456"/>
    </location>
</feature>
<feature type="compositionally biased region" description="Low complexity" evidence="1">
    <location>
        <begin position="301"/>
        <end position="315"/>
    </location>
</feature>
<dbReference type="OrthoDB" id="416217at2759"/>
<feature type="transmembrane region" description="Helical" evidence="2">
    <location>
        <begin position="207"/>
        <end position="228"/>
    </location>
</feature>
<accession>A0A1V6NKI7</accession>
<feature type="region of interest" description="Disordered" evidence="1">
    <location>
        <begin position="405"/>
        <end position="465"/>
    </location>
</feature>
<dbReference type="Pfam" id="PF20684">
    <property type="entry name" value="Fung_rhodopsin"/>
    <property type="match status" value="1"/>
</dbReference>
<keyword evidence="2" id="KW-1133">Transmembrane helix</keyword>
<protein>
    <recommendedName>
        <fullName evidence="3">Rhodopsin domain-containing protein</fullName>
    </recommendedName>
</protein>
<evidence type="ECO:0000259" key="3">
    <source>
        <dbReference type="Pfam" id="PF20684"/>
    </source>
</evidence>
<feature type="transmembrane region" description="Helical" evidence="2">
    <location>
        <begin position="20"/>
        <end position="45"/>
    </location>
</feature>
<reference evidence="5" key="1">
    <citation type="journal article" date="2017" name="Nat. Microbiol.">
        <title>Global analysis of biosynthetic gene clusters reveals vast potential of secondary metabolite production in Penicillium species.</title>
        <authorList>
            <person name="Nielsen J.C."/>
            <person name="Grijseels S."/>
            <person name="Prigent S."/>
            <person name="Ji B."/>
            <person name="Dainat J."/>
            <person name="Nielsen K.F."/>
            <person name="Frisvad J.C."/>
            <person name="Workman M."/>
            <person name="Nielsen J."/>
        </authorList>
    </citation>
    <scope>NUCLEOTIDE SEQUENCE [LARGE SCALE GENOMIC DNA]</scope>
    <source>
        <strain evidence="5">IBT 4502</strain>
    </source>
</reference>
<name>A0A1V6NKI7_PENPO</name>
<feature type="transmembrane region" description="Helical" evidence="2">
    <location>
        <begin position="98"/>
        <end position="120"/>
    </location>
</feature>
<gene>
    <name evidence="4" type="ORF">PENPOL_c006G07948</name>
</gene>
<dbReference type="STRING" id="60169.A0A1V6NKI7"/>
<feature type="domain" description="Rhodopsin" evidence="3">
    <location>
        <begin position="56"/>
        <end position="270"/>
    </location>
</feature>
<dbReference type="InterPro" id="IPR021858">
    <property type="entry name" value="Fun_TF"/>
</dbReference>
<feature type="transmembrane region" description="Helical" evidence="2">
    <location>
        <begin position="172"/>
        <end position="195"/>
    </location>
</feature>
<feature type="region of interest" description="Disordered" evidence="1">
    <location>
        <begin position="301"/>
        <end position="321"/>
    </location>
</feature>
<feature type="transmembrane region" description="Helical" evidence="2">
    <location>
        <begin position="248"/>
        <end position="270"/>
    </location>
</feature>